<reference evidence="2" key="1">
    <citation type="submission" date="2015-12" db="EMBL/GenBank/DDBJ databases">
        <authorList>
            <person name="Zhang G."/>
            <person name="Stingl U."/>
        </authorList>
    </citation>
    <scope>NUCLEOTIDE SEQUENCE [LARGE SCALE GENOMIC DNA]</scope>
    <source>
        <strain evidence="2">ZGT118</strain>
    </source>
</reference>
<keyword evidence="2" id="KW-1185">Reference proteome</keyword>
<dbReference type="Proteomes" id="UP000053791">
    <property type="component" value="Unassembled WGS sequence"/>
</dbReference>
<accession>A0A0X3UBS7</accession>
<protein>
    <submittedName>
        <fullName evidence="1">Uncharacterized protein</fullName>
    </submittedName>
</protein>
<dbReference type="AlphaFoldDB" id="A0A0X3UBS7"/>
<evidence type="ECO:0000313" key="1">
    <source>
        <dbReference type="EMBL" id="KUJ85192.1"/>
    </source>
</evidence>
<dbReference type="EMBL" id="LQBQ01000003">
    <property type="protein sequence ID" value="KUJ85192.1"/>
    <property type="molecule type" value="Genomic_DNA"/>
</dbReference>
<name>A0A0X3UBS7_9RHOB</name>
<proteinExistence type="predicted"/>
<organism evidence="1 2">
    <name type="scientific">Ruegeria marisrubri</name>
    <dbReference type="NCBI Taxonomy" id="1685379"/>
    <lineage>
        <taxon>Bacteria</taxon>
        <taxon>Pseudomonadati</taxon>
        <taxon>Pseudomonadota</taxon>
        <taxon>Alphaproteobacteria</taxon>
        <taxon>Rhodobacterales</taxon>
        <taxon>Roseobacteraceae</taxon>
        <taxon>Ruegeria</taxon>
    </lineage>
</organism>
<sequence>MIQCYPDLLQPSGLPTIEWVSPLAEDEYAEYRDEAFLDRLGIGHLTASLKDFWPQRGPQWDALGVTSSGPVLVEAKAHVREFFSPPSQAGQRSRKQIDRAFASVRADLGVGRATDWSELYYQYANRIAFLWWLRE</sequence>
<gene>
    <name evidence="1" type="ORF">AVO45_16935</name>
</gene>
<comment type="caution">
    <text evidence="1">The sequence shown here is derived from an EMBL/GenBank/DDBJ whole genome shotgun (WGS) entry which is preliminary data.</text>
</comment>
<evidence type="ECO:0000313" key="2">
    <source>
        <dbReference type="Proteomes" id="UP000053791"/>
    </source>
</evidence>